<organism evidence="1 2">
    <name type="scientific">Blastomyces percursus</name>
    <dbReference type="NCBI Taxonomy" id="1658174"/>
    <lineage>
        <taxon>Eukaryota</taxon>
        <taxon>Fungi</taxon>
        <taxon>Dikarya</taxon>
        <taxon>Ascomycota</taxon>
        <taxon>Pezizomycotina</taxon>
        <taxon>Eurotiomycetes</taxon>
        <taxon>Eurotiomycetidae</taxon>
        <taxon>Onygenales</taxon>
        <taxon>Ajellomycetaceae</taxon>
        <taxon>Blastomyces</taxon>
    </lineage>
</organism>
<dbReference type="OrthoDB" id="2787676at2759"/>
<dbReference type="AlphaFoldDB" id="A0A1J9R1B8"/>
<gene>
    <name evidence="1" type="ORF">ACJ73_06380</name>
</gene>
<accession>A0A1J9R1B8</accession>
<proteinExistence type="predicted"/>
<dbReference type="Proteomes" id="UP000242791">
    <property type="component" value="Unassembled WGS sequence"/>
</dbReference>
<protein>
    <submittedName>
        <fullName evidence="1">Uncharacterized protein</fullName>
    </submittedName>
</protein>
<reference evidence="1 2" key="1">
    <citation type="submission" date="2015-08" db="EMBL/GenBank/DDBJ databases">
        <title>Emmonsia species relationships and genome sequence.</title>
        <authorList>
            <person name="Cuomo C.A."/>
            <person name="Schwartz I.S."/>
            <person name="Kenyon C."/>
            <person name="De Hoog G.S."/>
            <person name="Govender N.P."/>
            <person name="Botha A."/>
            <person name="Moreno L."/>
            <person name="De Vries M."/>
            <person name="Munoz J.F."/>
            <person name="Stielow J.B."/>
        </authorList>
    </citation>
    <scope>NUCLEOTIDE SEQUENCE [LARGE SCALE GENOMIC DNA]</scope>
    <source>
        <strain evidence="1 2">EI222</strain>
    </source>
</reference>
<sequence length="115" mass="12922">MNKIFSKSKDMVQQAAKKFTNVSVSRGKTAFPKAPKDRENIGMRWDFDGEVTQNGTIYNMFQVQPNAGKVPSSIRDWRDKNGGTHAVMGNMLVKKDGTAGDVQEGFDKFVEEFKK</sequence>
<name>A0A1J9R1B8_9EURO</name>
<dbReference type="EMBL" id="LGTZ01001115">
    <property type="protein sequence ID" value="OJD22271.1"/>
    <property type="molecule type" value="Genomic_DNA"/>
</dbReference>
<evidence type="ECO:0000313" key="1">
    <source>
        <dbReference type="EMBL" id="OJD22271.1"/>
    </source>
</evidence>
<evidence type="ECO:0000313" key="2">
    <source>
        <dbReference type="Proteomes" id="UP000242791"/>
    </source>
</evidence>
<keyword evidence="2" id="KW-1185">Reference proteome</keyword>
<dbReference type="VEuPathDB" id="FungiDB:ACJ73_06380"/>
<comment type="caution">
    <text evidence="1">The sequence shown here is derived from an EMBL/GenBank/DDBJ whole genome shotgun (WGS) entry which is preliminary data.</text>
</comment>